<feature type="transmembrane region" description="Helical" evidence="7">
    <location>
        <begin position="12"/>
        <end position="37"/>
    </location>
</feature>
<comment type="subcellular location">
    <subcellularLocation>
        <location evidence="1">Cell membrane</location>
        <topology evidence="1">Multi-pass membrane protein</topology>
    </subcellularLocation>
</comment>
<evidence type="ECO:0000256" key="6">
    <source>
        <dbReference type="ARBA" id="ARBA00023136"/>
    </source>
</evidence>
<dbReference type="PANTHER" id="PTHR34184">
    <property type="entry name" value="UPF0718 PROTEIN YCGR"/>
    <property type="match status" value="1"/>
</dbReference>
<evidence type="ECO:0000256" key="3">
    <source>
        <dbReference type="ARBA" id="ARBA00022475"/>
    </source>
</evidence>
<dbReference type="InterPro" id="IPR005524">
    <property type="entry name" value="DUF318"/>
</dbReference>
<evidence type="ECO:0000256" key="7">
    <source>
        <dbReference type="SAM" id="Phobius"/>
    </source>
</evidence>
<dbReference type="InParanoid" id="B4D3I6"/>
<feature type="transmembrane region" description="Helical" evidence="7">
    <location>
        <begin position="203"/>
        <end position="220"/>
    </location>
</feature>
<sequence length="327" mass="35345">MLADLPIWLPDFAHTFLSVLFEGIPFLLLGSLISGFVDVFISSERIARLLPKNETLSILICGWLGMIFPMCECGSVVVIRRFIKKGLPLSSAVTYMLSTPIVSPIVALSTFAAFKGQQAWEMTILRLCFGFGVAVIIGFIVQRLPASSILVAGTMGEATGRRRAGLSVAAAPPSGTVDFSGMAQSASFGQKMLLATQSATADFLDVTFFLIIGTVIAAAFKTAINQSSILPFATNTPVAIVALMILRSALSICSTTDAFIIATFRTFPFAAKLAALVFGPLFDFKLFWLYSMLFKKRAVIALGIGLFIGIFLICWRIAPFFMAQKPF</sequence>
<dbReference type="STRING" id="497964.CfE428DRAFT_3474"/>
<dbReference type="GO" id="GO:0005886">
    <property type="term" value="C:plasma membrane"/>
    <property type="evidence" value="ECO:0007669"/>
    <property type="project" value="UniProtKB-SubCell"/>
</dbReference>
<keyword evidence="5 7" id="KW-1133">Transmembrane helix</keyword>
<reference evidence="8 9" key="1">
    <citation type="journal article" date="2011" name="J. Bacteriol.">
        <title>Genome sequence of Chthoniobacter flavus Ellin428, an aerobic heterotrophic soil bacterium.</title>
        <authorList>
            <person name="Kant R."/>
            <person name="van Passel M.W."/>
            <person name="Palva A."/>
            <person name="Lucas S."/>
            <person name="Lapidus A."/>
            <person name="Glavina Del Rio T."/>
            <person name="Dalin E."/>
            <person name="Tice H."/>
            <person name="Bruce D."/>
            <person name="Goodwin L."/>
            <person name="Pitluck S."/>
            <person name="Larimer F.W."/>
            <person name="Land M.L."/>
            <person name="Hauser L."/>
            <person name="Sangwan P."/>
            <person name="de Vos W.M."/>
            <person name="Janssen P.H."/>
            <person name="Smidt H."/>
        </authorList>
    </citation>
    <scope>NUCLEOTIDE SEQUENCE [LARGE SCALE GENOMIC DNA]</scope>
    <source>
        <strain evidence="8 9">Ellin428</strain>
    </source>
</reference>
<gene>
    <name evidence="8" type="ORF">CfE428DRAFT_3474</name>
</gene>
<evidence type="ECO:0000256" key="4">
    <source>
        <dbReference type="ARBA" id="ARBA00022692"/>
    </source>
</evidence>
<keyword evidence="6 7" id="KW-0472">Membrane</keyword>
<organism evidence="8 9">
    <name type="scientific">Chthoniobacter flavus Ellin428</name>
    <dbReference type="NCBI Taxonomy" id="497964"/>
    <lineage>
        <taxon>Bacteria</taxon>
        <taxon>Pseudomonadati</taxon>
        <taxon>Verrucomicrobiota</taxon>
        <taxon>Spartobacteria</taxon>
        <taxon>Chthoniobacterales</taxon>
        <taxon>Chthoniobacteraceae</taxon>
        <taxon>Chthoniobacter</taxon>
    </lineage>
</organism>
<dbReference type="Proteomes" id="UP000005824">
    <property type="component" value="Unassembled WGS sequence"/>
</dbReference>
<keyword evidence="3" id="KW-1003">Cell membrane</keyword>
<name>B4D3I6_9BACT</name>
<keyword evidence="4 7" id="KW-0812">Transmembrane</keyword>
<comment type="caution">
    <text evidence="8">The sequence shown here is derived from an EMBL/GenBank/DDBJ whole genome shotgun (WGS) entry which is preliminary data.</text>
</comment>
<dbReference type="AlphaFoldDB" id="B4D3I6"/>
<feature type="transmembrane region" description="Helical" evidence="7">
    <location>
        <begin position="123"/>
        <end position="141"/>
    </location>
</feature>
<dbReference type="RefSeq" id="WP_006980799.1">
    <property type="nucleotide sequence ID" value="NZ_ABVL01000010.1"/>
</dbReference>
<feature type="transmembrane region" description="Helical" evidence="7">
    <location>
        <begin position="232"/>
        <end position="252"/>
    </location>
</feature>
<protein>
    <submittedName>
        <fullName evidence="8">Permease</fullName>
    </submittedName>
</protein>
<evidence type="ECO:0000313" key="8">
    <source>
        <dbReference type="EMBL" id="EDY18816.1"/>
    </source>
</evidence>
<dbReference type="EMBL" id="ABVL01000010">
    <property type="protein sequence ID" value="EDY18816.1"/>
    <property type="molecule type" value="Genomic_DNA"/>
</dbReference>
<dbReference type="Pfam" id="PF03773">
    <property type="entry name" value="ArsP_1"/>
    <property type="match status" value="1"/>
</dbReference>
<evidence type="ECO:0000313" key="9">
    <source>
        <dbReference type="Proteomes" id="UP000005824"/>
    </source>
</evidence>
<proteinExistence type="inferred from homology"/>
<feature type="transmembrane region" description="Helical" evidence="7">
    <location>
        <begin position="58"/>
        <end position="83"/>
    </location>
</feature>
<keyword evidence="9" id="KW-1185">Reference proteome</keyword>
<feature type="transmembrane region" description="Helical" evidence="7">
    <location>
        <begin position="299"/>
        <end position="318"/>
    </location>
</feature>
<evidence type="ECO:0000256" key="1">
    <source>
        <dbReference type="ARBA" id="ARBA00004651"/>
    </source>
</evidence>
<accession>B4D3I6</accession>
<comment type="similarity">
    <text evidence="2">Belongs to the UPF0718 family.</text>
</comment>
<dbReference type="InterPro" id="IPR052923">
    <property type="entry name" value="UPF0718"/>
</dbReference>
<evidence type="ECO:0000256" key="2">
    <source>
        <dbReference type="ARBA" id="ARBA00006386"/>
    </source>
</evidence>
<evidence type="ECO:0000256" key="5">
    <source>
        <dbReference type="ARBA" id="ARBA00022989"/>
    </source>
</evidence>
<dbReference type="eggNOG" id="COG0701">
    <property type="taxonomic scope" value="Bacteria"/>
</dbReference>
<feature type="transmembrane region" description="Helical" evidence="7">
    <location>
        <begin position="95"/>
        <end position="114"/>
    </location>
</feature>
<dbReference type="PANTHER" id="PTHR34184:SF4">
    <property type="entry name" value="UPF0718 PROTEIN YCGR"/>
    <property type="match status" value="1"/>
</dbReference>